<keyword evidence="3" id="KW-1185">Reference proteome</keyword>
<proteinExistence type="predicted"/>
<name>A0A4R2RY50_9BACL</name>
<feature type="coiled-coil region" evidence="1">
    <location>
        <begin position="77"/>
        <end position="104"/>
    </location>
</feature>
<evidence type="ECO:0000256" key="1">
    <source>
        <dbReference type="SAM" id="Coils"/>
    </source>
</evidence>
<dbReference type="EMBL" id="SLXV01000036">
    <property type="protein sequence ID" value="TCP64931.1"/>
    <property type="molecule type" value="Genomic_DNA"/>
</dbReference>
<sequence>MNNFLQDIKQKIGKGVEHVSKSSQRMLEMNRLNQKLTGKKQELSQLMSQLGQVTLQQWEQTQTIQMNPELEAQFQIAATMKEEIQSIEKMIQSLKEETKQTETNYFQNKPNQAPQAGQMPIAPMSMAVVYICPSCAHQIPNQSNQCSTCGQRFH</sequence>
<accession>A0A4R2RY50</accession>
<dbReference type="RefSeq" id="WP_131849490.1">
    <property type="nucleotide sequence ID" value="NZ_SLXV01000036.1"/>
</dbReference>
<dbReference type="AlphaFoldDB" id="A0A4R2RY50"/>
<keyword evidence="1" id="KW-0175">Coiled coil</keyword>
<evidence type="ECO:0000313" key="2">
    <source>
        <dbReference type="EMBL" id="TCP64931.1"/>
    </source>
</evidence>
<protein>
    <recommendedName>
        <fullName evidence="4">Zinc ribbon domain-containing protein</fullName>
    </recommendedName>
</protein>
<dbReference type="OrthoDB" id="2989425at2"/>
<organism evidence="2 3">
    <name type="scientific">Baia soyae</name>
    <dbReference type="NCBI Taxonomy" id="1544746"/>
    <lineage>
        <taxon>Bacteria</taxon>
        <taxon>Bacillati</taxon>
        <taxon>Bacillota</taxon>
        <taxon>Bacilli</taxon>
        <taxon>Bacillales</taxon>
        <taxon>Thermoactinomycetaceae</taxon>
        <taxon>Baia</taxon>
    </lineage>
</organism>
<comment type="caution">
    <text evidence="2">The sequence shown here is derived from an EMBL/GenBank/DDBJ whole genome shotgun (WGS) entry which is preliminary data.</text>
</comment>
<evidence type="ECO:0008006" key="4">
    <source>
        <dbReference type="Google" id="ProtNLM"/>
    </source>
</evidence>
<evidence type="ECO:0000313" key="3">
    <source>
        <dbReference type="Proteomes" id="UP000294746"/>
    </source>
</evidence>
<gene>
    <name evidence="2" type="ORF">EDD57_13639</name>
</gene>
<reference evidence="2 3" key="1">
    <citation type="submission" date="2019-03" db="EMBL/GenBank/DDBJ databases">
        <title>Genomic Encyclopedia of Type Strains, Phase IV (KMG-IV): sequencing the most valuable type-strain genomes for metagenomic binning, comparative biology and taxonomic classification.</title>
        <authorList>
            <person name="Goeker M."/>
        </authorList>
    </citation>
    <scope>NUCLEOTIDE SEQUENCE [LARGE SCALE GENOMIC DNA]</scope>
    <source>
        <strain evidence="2 3">DSM 46831</strain>
    </source>
</reference>
<dbReference type="Proteomes" id="UP000294746">
    <property type="component" value="Unassembled WGS sequence"/>
</dbReference>